<proteinExistence type="predicted"/>
<reference evidence="2" key="1">
    <citation type="journal article" date="2008" name="Nature">
        <title>The amphioxus genome and the evolution of the chordate karyotype.</title>
        <authorList>
            <consortium name="US DOE Joint Genome Institute (JGI-PGF)"/>
            <person name="Putnam N.H."/>
            <person name="Butts T."/>
            <person name="Ferrier D.E.K."/>
            <person name="Furlong R.F."/>
            <person name="Hellsten U."/>
            <person name="Kawashima T."/>
            <person name="Robinson-Rechavi M."/>
            <person name="Shoguchi E."/>
            <person name="Terry A."/>
            <person name="Yu J.-K."/>
            <person name="Benito-Gutierrez E.L."/>
            <person name="Dubchak I."/>
            <person name="Garcia-Fernandez J."/>
            <person name="Gibson-Brown J.J."/>
            <person name="Grigoriev I.V."/>
            <person name="Horton A.C."/>
            <person name="de Jong P.J."/>
            <person name="Jurka J."/>
            <person name="Kapitonov V.V."/>
            <person name="Kohara Y."/>
            <person name="Kuroki Y."/>
            <person name="Lindquist E."/>
            <person name="Lucas S."/>
            <person name="Osoegawa K."/>
            <person name="Pennacchio L.A."/>
            <person name="Salamov A.A."/>
            <person name="Satou Y."/>
            <person name="Sauka-Spengler T."/>
            <person name="Schmutz J."/>
            <person name="Shin-I T."/>
            <person name="Toyoda A."/>
            <person name="Bronner-Fraser M."/>
            <person name="Fujiyama A."/>
            <person name="Holland L.Z."/>
            <person name="Holland P.W.H."/>
            <person name="Satoh N."/>
            <person name="Rokhsar D.S."/>
        </authorList>
    </citation>
    <scope>NUCLEOTIDE SEQUENCE [LARGE SCALE GENOMIC DNA]</scope>
    <source>
        <strain evidence="2">S238N-H82</strain>
        <tissue evidence="2">Testes</tissue>
    </source>
</reference>
<feature type="region of interest" description="Disordered" evidence="1">
    <location>
        <begin position="1"/>
        <end position="60"/>
    </location>
</feature>
<dbReference type="AlphaFoldDB" id="C3XTS2"/>
<feature type="compositionally biased region" description="Acidic residues" evidence="1">
    <location>
        <begin position="1"/>
        <end position="33"/>
    </location>
</feature>
<name>C3XTS2_BRAFL</name>
<accession>C3XTS2</accession>
<protein>
    <submittedName>
        <fullName evidence="2">Uncharacterized protein</fullName>
    </submittedName>
</protein>
<evidence type="ECO:0000313" key="2">
    <source>
        <dbReference type="EMBL" id="EEN68296.1"/>
    </source>
</evidence>
<dbReference type="InParanoid" id="C3XTS2"/>
<evidence type="ECO:0000256" key="1">
    <source>
        <dbReference type="SAM" id="MobiDB-lite"/>
    </source>
</evidence>
<sequence length="252" mass="28258">MSETVQETEDEEEREEMPVEQDPACDEPEEEEEVVIRMDPLDPDPELDEFEDGGSGTHNDITMFSLTTTASDPYREPGMQAAASHVHVWTPGLAPCSSRAGKKGESNGSSFLATPPRTPVQEAGPTRSTIDAHRNEPKWQTKLGSALAVVIEDAETIQRVDSLKARLKMEPRNKFIKAEYDNCVAVVSTRLSKTLHEERKNFMTWEKSFVTENGRLPTAEDVNESAQASARQKRIRYAEHLLRSFGVNLHMM</sequence>
<dbReference type="EMBL" id="GG666464">
    <property type="protein sequence ID" value="EEN68296.1"/>
    <property type="molecule type" value="Genomic_DNA"/>
</dbReference>
<feature type="compositionally biased region" description="Acidic residues" evidence="1">
    <location>
        <begin position="41"/>
        <end position="52"/>
    </location>
</feature>
<gene>
    <name evidence="2" type="ORF">BRAFLDRAFT_80103</name>
</gene>
<organism>
    <name type="scientific">Branchiostoma floridae</name>
    <name type="common">Florida lancelet</name>
    <name type="synonym">Amphioxus</name>
    <dbReference type="NCBI Taxonomy" id="7739"/>
    <lineage>
        <taxon>Eukaryota</taxon>
        <taxon>Metazoa</taxon>
        <taxon>Chordata</taxon>
        <taxon>Cephalochordata</taxon>
        <taxon>Leptocardii</taxon>
        <taxon>Amphioxiformes</taxon>
        <taxon>Branchiostomatidae</taxon>
        <taxon>Branchiostoma</taxon>
    </lineage>
</organism>
<feature type="region of interest" description="Disordered" evidence="1">
    <location>
        <begin position="97"/>
        <end position="131"/>
    </location>
</feature>